<dbReference type="EMBL" id="MNPL01004661">
    <property type="protein sequence ID" value="OQR76583.1"/>
    <property type="molecule type" value="Genomic_DNA"/>
</dbReference>
<keyword evidence="1" id="KW-0732">Signal</keyword>
<reference evidence="2 3" key="1">
    <citation type="journal article" date="2017" name="Gigascience">
        <title>Draft genome of the honey bee ectoparasitic mite, Tropilaelaps mercedesae, is shaped by the parasitic life history.</title>
        <authorList>
            <person name="Dong X."/>
            <person name="Armstrong S.D."/>
            <person name="Xia D."/>
            <person name="Makepeace B.L."/>
            <person name="Darby A.C."/>
            <person name="Kadowaki T."/>
        </authorList>
    </citation>
    <scope>NUCLEOTIDE SEQUENCE [LARGE SCALE GENOMIC DNA]</scope>
    <source>
        <strain evidence="2">Wuxi-XJTLU</strain>
    </source>
</reference>
<dbReference type="InParanoid" id="A0A1V9XT15"/>
<protein>
    <submittedName>
        <fullName evidence="2">Uncharacterized protein</fullName>
    </submittedName>
</protein>
<sequence length="124" mass="13411">MCRCVSCVHRIANQDIFTQRSIGTMSLYGSWHSLPALLLLLAVLIQLSDSATPLDSSDSVPVCIPQSSGVQCKSSYSKGPVISRGQCLIMQQCCRSSKDKCPPGTKLYYLGEIGTGNTPCYECL</sequence>
<organism evidence="2 3">
    <name type="scientific">Tropilaelaps mercedesae</name>
    <dbReference type="NCBI Taxonomy" id="418985"/>
    <lineage>
        <taxon>Eukaryota</taxon>
        <taxon>Metazoa</taxon>
        <taxon>Ecdysozoa</taxon>
        <taxon>Arthropoda</taxon>
        <taxon>Chelicerata</taxon>
        <taxon>Arachnida</taxon>
        <taxon>Acari</taxon>
        <taxon>Parasitiformes</taxon>
        <taxon>Mesostigmata</taxon>
        <taxon>Gamasina</taxon>
        <taxon>Dermanyssoidea</taxon>
        <taxon>Laelapidae</taxon>
        <taxon>Tropilaelaps</taxon>
    </lineage>
</organism>
<feature type="signal peptide" evidence="1">
    <location>
        <begin position="1"/>
        <end position="50"/>
    </location>
</feature>
<dbReference type="AlphaFoldDB" id="A0A1V9XT15"/>
<gene>
    <name evidence="2" type="ORF">BIW11_03048</name>
</gene>
<dbReference type="Proteomes" id="UP000192247">
    <property type="component" value="Unassembled WGS sequence"/>
</dbReference>
<evidence type="ECO:0000256" key="1">
    <source>
        <dbReference type="SAM" id="SignalP"/>
    </source>
</evidence>
<name>A0A1V9XT15_9ACAR</name>
<evidence type="ECO:0000313" key="3">
    <source>
        <dbReference type="Proteomes" id="UP000192247"/>
    </source>
</evidence>
<feature type="chain" id="PRO_5010744393" evidence="1">
    <location>
        <begin position="51"/>
        <end position="124"/>
    </location>
</feature>
<keyword evidence="3" id="KW-1185">Reference proteome</keyword>
<comment type="caution">
    <text evidence="2">The sequence shown here is derived from an EMBL/GenBank/DDBJ whole genome shotgun (WGS) entry which is preliminary data.</text>
</comment>
<accession>A0A1V9XT15</accession>
<proteinExistence type="predicted"/>
<evidence type="ECO:0000313" key="2">
    <source>
        <dbReference type="EMBL" id="OQR76583.1"/>
    </source>
</evidence>